<dbReference type="InterPro" id="IPR036728">
    <property type="entry name" value="PBP_GOBP_sf"/>
</dbReference>
<evidence type="ECO:0000256" key="4">
    <source>
        <dbReference type="SAM" id="MobiDB-lite"/>
    </source>
</evidence>
<dbReference type="PANTHER" id="PTHR21066">
    <property type="entry name" value="ODORANT-BINDING PROTEIN 59A-RELATED"/>
    <property type="match status" value="1"/>
</dbReference>
<dbReference type="InterPro" id="IPR006170">
    <property type="entry name" value="PBP/GOBP"/>
</dbReference>
<proteinExistence type="inferred from homology"/>
<dbReference type="EMBL" id="CAXAJV020001300">
    <property type="protein sequence ID" value="CAL7950845.1"/>
    <property type="molecule type" value="Genomic_DNA"/>
</dbReference>
<organism evidence="6 7">
    <name type="scientific">Xylocopa violacea</name>
    <name type="common">Violet carpenter bee</name>
    <name type="synonym">Apis violacea</name>
    <dbReference type="NCBI Taxonomy" id="135666"/>
    <lineage>
        <taxon>Eukaryota</taxon>
        <taxon>Metazoa</taxon>
        <taxon>Ecdysozoa</taxon>
        <taxon>Arthropoda</taxon>
        <taxon>Hexapoda</taxon>
        <taxon>Insecta</taxon>
        <taxon>Pterygota</taxon>
        <taxon>Neoptera</taxon>
        <taxon>Endopterygota</taxon>
        <taxon>Hymenoptera</taxon>
        <taxon>Apocrita</taxon>
        <taxon>Aculeata</taxon>
        <taxon>Apoidea</taxon>
        <taxon>Anthophila</taxon>
        <taxon>Apidae</taxon>
        <taxon>Xylocopa</taxon>
        <taxon>Xylocopa</taxon>
    </lineage>
</organism>
<feature type="signal peptide" evidence="5">
    <location>
        <begin position="1"/>
        <end position="23"/>
    </location>
</feature>
<feature type="compositionally biased region" description="Polar residues" evidence="4">
    <location>
        <begin position="87"/>
        <end position="98"/>
    </location>
</feature>
<gene>
    <name evidence="6" type="ORF">XYLVIOL_LOCUS10220</name>
</gene>
<evidence type="ECO:0000256" key="5">
    <source>
        <dbReference type="SAM" id="SignalP"/>
    </source>
</evidence>
<accession>A0ABP1PC73</accession>
<dbReference type="SUPFAM" id="SSF47565">
    <property type="entry name" value="Insect pheromone/odorant-binding proteins"/>
    <property type="match status" value="1"/>
</dbReference>
<dbReference type="InterPro" id="IPR052295">
    <property type="entry name" value="Odorant-binding_protein"/>
</dbReference>
<feature type="compositionally biased region" description="Basic and acidic residues" evidence="4">
    <location>
        <begin position="75"/>
        <end position="85"/>
    </location>
</feature>
<feature type="chain" id="PRO_5046064825" description="General odorant-binding protein 71" evidence="5">
    <location>
        <begin position="24"/>
        <end position="244"/>
    </location>
</feature>
<evidence type="ECO:0000313" key="7">
    <source>
        <dbReference type="Proteomes" id="UP001642520"/>
    </source>
</evidence>
<evidence type="ECO:0000256" key="2">
    <source>
        <dbReference type="ARBA" id="ARBA00008098"/>
    </source>
</evidence>
<evidence type="ECO:0000256" key="3">
    <source>
        <dbReference type="ARBA" id="ARBA00022525"/>
    </source>
</evidence>
<comment type="subcellular location">
    <subcellularLocation>
        <location evidence="1">Secreted</location>
    </subcellularLocation>
</comment>
<dbReference type="PANTHER" id="PTHR21066:SF9">
    <property type="entry name" value="ODORANT-BINDING PROTEIN 59A"/>
    <property type="match status" value="1"/>
</dbReference>
<dbReference type="Proteomes" id="UP001642520">
    <property type="component" value="Unassembled WGS sequence"/>
</dbReference>
<feature type="compositionally biased region" description="Low complexity" evidence="4">
    <location>
        <begin position="51"/>
        <end position="60"/>
    </location>
</feature>
<evidence type="ECO:0008006" key="8">
    <source>
        <dbReference type="Google" id="ProtNLM"/>
    </source>
</evidence>
<evidence type="ECO:0000256" key="1">
    <source>
        <dbReference type="ARBA" id="ARBA00004613"/>
    </source>
</evidence>
<feature type="compositionally biased region" description="Acidic residues" evidence="4">
    <location>
        <begin position="61"/>
        <end position="74"/>
    </location>
</feature>
<dbReference type="Gene3D" id="1.10.238.20">
    <property type="entry name" value="Pheromone/general odorant binding protein domain"/>
    <property type="match status" value="1"/>
</dbReference>
<sequence>MDSFVPFILCYTVLLFFHDGVSLRCYSGNQQVDAQFQKVLKTCKNRYAGLSTDNSMSTEESSSESDSSSEEYMDDKDFLYKKGDRPSYNQSNNNQRYGNSDKNSNMNNYSSNHSINGNVRDVRMPNDRDLWNAHNRRNDFNNADMNNEDMHFNNNASRESACIIQCFFNELNAVDQKGFPDKDQVIPLMSQNIQDPELKDFIEESIIECFRYLESNKQEKCEFSQNLLTCLAEKGQQNCEDWKN</sequence>
<name>A0ABP1PC73_XYLVO</name>
<keyword evidence="7" id="KW-1185">Reference proteome</keyword>
<feature type="region of interest" description="Disordered" evidence="4">
    <location>
        <begin position="51"/>
        <end position="123"/>
    </location>
</feature>
<feature type="compositionally biased region" description="Low complexity" evidence="4">
    <location>
        <begin position="100"/>
        <end position="116"/>
    </location>
</feature>
<protein>
    <recommendedName>
        <fullName evidence="8">General odorant-binding protein 71</fullName>
    </recommendedName>
</protein>
<keyword evidence="3" id="KW-0964">Secreted</keyword>
<evidence type="ECO:0000313" key="6">
    <source>
        <dbReference type="EMBL" id="CAL7950845.1"/>
    </source>
</evidence>
<dbReference type="Pfam" id="PF01395">
    <property type="entry name" value="PBP_GOBP"/>
    <property type="match status" value="1"/>
</dbReference>
<comment type="similarity">
    <text evidence="2">Belongs to the PBP/GOBP family.</text>
</comment>
<reference evidence="6 7" key="1">
    <citation type="submission" date="2024-08" db="EMBL/GenBank/DDBJ databases">
        <authorList>
            <person name="Will J Nash"/>
            <person name="Angela Man"/>
            <person name="Seanna McTaggart"/>
            <person name="Kendall Baker"/>
            <person name="Tom Barker"/>
            <person name="Leah Catchpole"/>
            <person name="Alex Durrant"/>
            <person name="Karim Gharbi"/>
            <person name="Naomi Irish"/>
            <person name="Gemy Kaithakottil"/>
            <person name="Debby Ku"/>
            <person name="Aaliyah Providence"/>
            <person name="Felix Shaw"/>
            <person name="David Swarbreck"/>
            <person name="Chris Watkins"/>
            <person name="Ann M. McCartney"/>
            <person name="Giulio Formenti"/>
            <person name="Alice Mouton"/>
            <person name="Noel Vella"/>
            <person name="Bjorn M von Reumont"/>
            <person name="Adriana Vella"/>
            <person name="Wilfried Haerty"/>
        </authorList>
    </citation>
    <scope>NUCLEOTIDE SEQUENCE [LARGE SCALE GENOMIC DNA]</scope>
</reference>
<keyword evidence="5" id="KW-0732">Signal</keyword>
<comment type="caution">
    <text evidence="6">The sequence shown here is derived from an EMBL/GenBank/DDBJ whole genome shotgun (WGS) entry which is preliminary data.</text>
</comment>